<organism evidence="3 4">
    <name type="scientific">Lentinula raphanica</name>
    <dbReference type="NCBI Taxonomy" id="153919"/>
    <lineage>
        <taxon>Eukaryota</taxon>
        <taxon>Fungi</taxon>
        <taxon>Dikarya</taxon>
        <taxon>Basidiomycota</taxon>
        <taxon>Agaricomycotina</taxon>
        <taxon>Agaricomycetes</taxon>
        <taxon>Agaricomycetidae</taxon>
        <taxon>Agaricales</taxon>
        <taxon>Marasmiineae</taxon>
        <taxon>Omphalotaceae</taxon>
        <taxon>Lentinula</taxon>
    </lineage>
</organism>
<feature type="transmembrane region" description="Helical" evidence="2">
    <location>
        <begin position="351"/>
        <end position="380"/>
    </location>
</feature>
<reference evidence="3" key="1">
    <citation type="submission" date="2022-08" db="EMBL/GenBank/DDBJ databases">
        <authorList>
            <consortium name="DOE Joint Genome Institute"/>
            <person name="Min B."/>
            <person name="Riley R."/>
            <person name="Sierra-Patev S."/>
            <person name="Naranjo-Ortiz M."/>
            <person name="Looney B."/>
            <person name="Konkel Z."/>
            <person name="Slot J.C."/>
            <person name="Sakamoto Y."/>
            <person name="Steenwyk J.L."/>
            <person name="Rokas A."/>
            <person name="Carro J."/>
            <person name="Camarero S."/>
            <person name="Ferreira P."/>
            <person name="Molpeceres G."/>
            <person name="Ruiz-Duenas F.J."/>
            <person name="Serrano A."/>
            <person name="Henrissat B."/>
            <person name="Drula E."/>
            <person name="Hughes K.W."/>
            <person name="Mata J.L."/>
            <person name="Ishikawa N.K."/>
            <person name="Vargas-Isla R."/>
            <person name="Ushijima S."/>
            <person name="Smith C.A."/>
            <person name="Ahrendt S."/>
            <person name="Andreopoulos W."/>
            <person name="He G."/>
            <person name="Labutti K."/>
            <person name="Lipzen A."/>
            <person name="Ng V."/>
            <person name="Sandor L."/>
            <person name="Barry K."/>
            <person name="Martinez A.T."/>
            <person name="Xiao Y."/>
            <person name="Gibbons J.G."/>
            <person name="Terashima K."/>
            <person name="Hibbett D.S."/>
            <person name="Grigoriev I.V."/>
        </authorList>
    </citation>
    <scope>NUCLEOTIDE SEQUENCE</scope>
    <source>
        <strain evidence="3">TFB9207</strain>
    </source>
</reference>
<dbReference type="SUPFAM" id="SSF53098">
    <property type="entry name" value="Ribonuclease H-like"/>
    <property type="match status" value="1"/>
</dbReference>
<dbReference type="Gene3D" id="3.30.420.10">
    <property type="entry name" value="Ribonuclease H-like superfamily/Ribonuclease H"/>
    <property type="match status" value="1"/>
</dbReference>
<feature type="non-terminal residue" evidence="3">
    <location>
        <position position="1"/>
    </location>
</feature>
<keyword evidence="4" id="KW-1185">Reference proteome</keyword>
<dbReference type="GO" id="GO:0003676">
    <property type="term" value="F:nucleic acid binding"/>
    <property type="evidence" value="ECO:0007669"/>
    <property type="project" value="InterPro"/>
</dbReference>
<evidence type="ECO:0000256" key="1">
    <source>
        <dbReference type="SAM" id="MobiDB-lite"/>
    </source>
</evidence>
<feature type="region of interest" description="Disordered" evidence="1">
    <location>
        <begin position="1"/>
        <end position="37"/>
    </location>
</feature>
<gene>
    <name evidence="3" type="ORF">F5878DRAFT_672230</name>
</gene>
<keyword evidence="2" id="KW-1133">Transmembrane helix</keyword>
<dbReference type="Proteomes" id="UP001163846">
    <property type="component" value="Unassembled WGS sequence"/>
</dbReference>
<keyword evidence="2" id="KW-0472">Membrane</keyword>
<evidence type="ECO:0000313" key="4">
    <source>
        <dbReference type="Proteomes" id="UP001163846"/>
    </source>
</evidence>
<sequence length="1160" mass="130280">GTEDGEDGDDDDDDDDDATHDDVTHSPSDNNTNSNRRRVSYTLPAWLQSEFEHCVQTSGPDNRKHDNRPPLYRDCESFYFPRPAKFFILTRNQRVPTPVHLYDYSFFLWDPECLLPTGIPCPNCHTKLHRHGNCKRPRRYFANALRVSQLQRYDELQLQYLYYMWESRSITSLLGHTIELFPPFQDRSARGFAGFIPSAQWLRDTYDDFIAIHVQDMNQHTAMLTADIIAIDHIAKINGVQVFVGLLTMTNEKGEIRLCDLVASKSHSQFEIALRKLSESLAMYGHSQPSICYTDNMADQPFMEQVLPSLREGVNPVENHSHLDPLTIPSDVTIIYPLQTSSQVDDAMRSILQLLAACLTTMMVVVWSLGLMLSITLMFLRADMLLAEVKLQYCRSHASSSPAGTFVGAIDLAKLAKERLVIKRATMGLADLCACTLGKRLNKNVAEPQIEYAALDAYASLRIYEQLMLIPVPSPLSSNATPNPGDPILLFGDDKSRLIARGRISEHYKPRSAYDNINITELRCVIEVTDVYVPGAVLSTHHKRSLESFGSVPFHVVCLKSHLRIPHDKIAESIKPPVSTLSQIRPATTVPGIDDGLTATEQAPDGNIGMLLLDSIDSSDHEPLTSRSLESFALDPKSKADGDEVFKTIAQMTWAPDMRSRVKKDVFHVFDMFYISTSHGLRVDFSRALRDAIFIPDAGDRHRITTWASSQNPPLTWEYLVRTRPKWVWTHCKRTIPPPEQLYRLVELVFRTYGPLKDVKTGSPLFNTAAWSVSRNILELIRKGYLSDPPGLALYTQVGIDSKADGLPIYRCFRGTNFTEGGVHCHLVEHLPKHGVSVRHVHSCLQDFVLSHNLRVGTFNSTGQPWKSHYSIWLTNELHEMLLTLRSNNLIPEIPNGIIPAGWVNGNFYLPTTEVTGILPIPEKIRHLVLTNTGSSEPRWDNIVLAWNTVANNEKEVSYKIIEHLRLYYNGEWKSLANIKQTLAQTADDRKRAKKHIHDPLRTKPLPVAPEAPLSLHHVPAGLRSLESTPLPHPNPLTPPTITQTDAEDLHRQPLQPEPNSNPIAASASSSSSSSQDPPPCSVSTVIEQLAGNRVHANATLPAPRPKQRQVRRCKKCTRGELCNGRSNVKLCMNPCRDCGKVECEGRDSKRLNSPCKNVS</sequence>
<evidence type="ECO:0000313" key="3">
    <source>
        <dbReference type="EMBL" id="KAJ3840970.1"/>
    </source>
</evidence>
<dbReference type="InterPro" id="IPR036397">
    <property type="entry name" value="RNaseH_sf"/>
</dbReference>
<feature type="compositionally biased region" description="Polar residues" evidence="1">
    <location>
        <begin position="25"/>
        <end position="34"/>
    </location>
</feature>
<feature type="compositionally biased region" description="Acidic residues" evidence="1">
    <location>
        <begin position="1"/>
        <end position="19"/>
    </location>
</feature>
<feature type="compositionally biased region" description="Low complexity" evidence="1">
    <location>
        <begin position="1065"/>
        <end position="1075"/>
    </location>
</feature>
<name>A0AA38PE31_9AGAR</name>
<comment type="caution">
    <text evidence="3">The sequence shown here is derived from an EMBL/GenBank/DDBJ whole genome shotgun (WGS) entry which is preliminary data.</text>
</comment>
<accession>A0AA38PE31</accession>
<dbReference type="InterPro" id="IPR012337">
    <property type="entry name" value="RNaseH-like_sf"/>
</dbReference>
<keyword evidence="2" id="KW-0812">Transmembrane</keyword>
<feature type="region of interest" description="Disordered" evidence="1">
    <location>
        <begin position="1024"/>
        <end position="1083"/>
    </location>
</feature>
<evidence type="ECO:0000256" key="2">
    <source>
        <dbReference type="SAM" id="Phobius"/>
    </source>
</evidence>
<protein>
    <submittedName>
        <fullName evidence="3">Uncharacterized protein</fullName>
    </submittedName>
</protein>
<feature type="region of interest" description="Disordered" evidence="1">
    <location>
        <begin position="987"/>
        <end position="1012"/>
    </location>
</feature>
<dbReference type="AlphaFoldDB" id="A0AA38PE31"/>
<proteinExistence type="predicted"/>
<dbReference type="EMBL" id="MU806057">
    <property type="protein sequence ID" value="KAJ3840970.1"/>
    <property type="molecule type" value="Genomic_DNA"/>
</dbReference>